<evidence type="ECO:0000313" key="2">
    <source>
        <dbReference type="Proteomes" id="UP000717696"/>
    </source>
</evidence>
<name>A0A9P9D0W1_9HYPO</name>
<dbReference type="Proteomes" id="UP000717696">
    <property type="component" value="Unassembled WGS sequence"/>
</dbReference>
<organism evidence="1 2">
    <name type="scientific">Dactylonectria estremocensis</name>
    <dbReference type="NCBI Taxonomy" id="1079267"/>
    <lineage>
        <taxon>Eukaryota</taxon>
        <taxon>Fungi</taxon>
        <taxon>Dikarya</taxon>
        <taxon>Ascomycota</taxon>
        <taxon>Pezizomycotina</taxon>
        <taxon>Sordariomycetes</taxon>
        <taxon>Hypocreomycetidae</taxon>
        <taxon>Hypocreales</taxon>
        <taxon>Nectriaceae</taxon>
        <taxon>Dactylonectria</taxon>
    </lineage>
</organism>
<comment type="caution">
    <text evidence="1">The sequence shown here is derived from an EMBL/GenBank/DDBJ whole genome shotgun (WGS) entry which is preliminary data.</text>
</comment>
<dbReference type="EMBL" id="JAGMUU010000061">
    <property type="protein sequence ID" value="KAH7110653.1"/>
    <property type="molecule type" value="Genomic_DNA"/>
</dbReference>
<keyword evidence="2" id="KW-1185">Reference proteome</keyword>
<evidence type="ECO:0000313" key="1">
    <source>
        <dbReference type="EMBL" id="KAH7110653.1"/>
    </source>
</evidence>
<accession>A0A9P9D0W1</accession>
<protein>
    <submittedName>
        <fullName evidence="1">Uncharacterized protein</fullName>
    </submittedName>
</protein>
<reference evidence="1" key="1">
    <citation type="journal article" date="2021" name="Nat. Commun.">
        <title>Genetic determinants of endophytism in the Arabidopsis root mycobiome.</title>
        <authorList>
            <person name="Mesny F."/>
            <person name="Miyauchi S."/>
            <person name="Thiergart T."/>
            <person name="Pickel B."/>
            <person name="Atanasova L."/>
            <person name="Karlsson M."/>
            <person name="Huettel B."/>
            <person name="Barry K.W."/>
            <person name="Haridas S."/>
            <person name="Chen C."/>
            <person name="Bauer D."/>
            <person name="Andreopoulos W."/>
            <person name="Pangilinan J."/>
            <person name="LaButti K."/>
            <person name="Riley R."/>
            <person name="Lipzen A."/>
            <person name="Clum A."/>
            <person name="Drula E."/>
            <person name="Henrissat B."/>
            <person name="Kohler A."/>
            <person name="Grigoriev I.V."/>
            <person name="Martin F.M."/>
            <person name="Hacquard S."/>
        </authorList>
    </citation>
    <scope>NUCLEOTIDE SEQUENCE</scope>
    <source>
        <strain evidence="1">MPI-CAGE-AT-0021</strain>
    </source>
</reference>
<sequence>MTNCTSGSPSMSVLTYLNLFYLTVAISGVSPLNDESSCWKTLAATHLLWSYRAYSAVIGPRTARWGNVTLPSDVLL</sequence>
<dbReference type="AlphaFoldDB" id="A0A9P9D0W1"/>
<gene>
    <name evidence="1" type="ORF">B0J13DRAFT_291478</name>
</gene>
<proteinExistence type="predicted"/>